<dbReference type="InterPro" id="IPR032675">
    <property type="entry name" value="LRR_dom_sf"/>
</dbReference>
<name>A0A9P3HD10_9FUNG</name>
<dbReference type="OrthoDB" id="2396317at2759"/>
<dbReference type="AlphaFoldDB" id="A0A9P3HD10"/>
<reference evidence="1" key="2">
    <citation type="journal article" date="2022" name="Microbiol. Resour. Announc.">
        <title>Whole-Genome Sequence of Entomortierella parvispora E1425, a Mucoromycotan Fungus Associated with Burkholderiaceae-Related Endosymbiotic Bacteria.</title>
        <authorList>
            <person name="Herlambang A."/>
            <person name="Guo Y."/>
            <person name="Takashima Y."/>
            <person name="Narisawa K."/>
            <person name="Ohta H."/>
            <person name="Nishizawa T."/>
        </authorList>
    </citation>
    <scope>NUCLEOTIDE SEQUENCE</scope>
    <source>
        <strain evidence="1">E1425</strain>
    </source>
</reference>
<sequence>MQPPQPRGPHPLTLPEILLHLSTFLNTRTRAVSLRVCREWYQALLPLVWKEISLFKENEHRLDSETLRKHADLVDTIHVIGECDNVSDLASVARLQGLYFKNITDLDFFDDDISIEHATEFIQQHQSTLKVIFYDTFSTDIELTDDFLDALDSCTQLETLKLPTSVCVSRKWNRHRVVRSLWSRLVSLTLFDVDFSHDEPKDTTQLLKEWVDQEGGPVQVNLKTLRVFAPYESKYHIVPFLILVSTELTDLIWMGGGDKAWPVAFLADAIRTGTWTPTNLKSLGLTNVHFDLRDISTILGATLHLQKLDVHRSKFDVNDWHILRFEYPHYLTQLTTLNVRECKDMSGQIVQQMLCEMPNLEVFEGPHIRAQHLLEDSRPWICSRLRVLTLFFFLDDATGAEKGSAIVLAQLAKMTRLQRLTLRLSPCSGLRELLDYQTVTKRENGLELSFDEGLRSLSTLKLLRYFSGTGDTRLAPWTKAEAEWVVKNWAFLESIATVHLSQESSDLLSQYVDMFECTIPVEWHANTIL</sequence>
<protein>
    <recommendedName>
        <fullName evidence="3">F-box domain-containing protein</fullName>
    </recommendedName>
</protein>
<dbReference type="EMBL" id="BQFW01000009">
    <property type="protein sequence ID" value="GJJ74511.1"/>
    <property type="molecule type" value="Genomic_DNA"/>
</dbReference>
<proteinExistence type="predicted"/>
<dbReference type="Gene3D" id="3.80.10.10">
    <property type="entry name" value="Ribonuclease Inhibitor"/>
    <property type="match status" value="2"/>
</dbReference>
<organism evidence="1 2">
    <name type="scientific">Entomortierella parvispora</name>
    <dbReference type="NCBI Taxonomy" id="205924"/>
    <lineage>
        <taxon>Eukaryota</taxon>
        <taxon>Fungi</taxon>
        <taxon>Fungi incertae sedis</taxon>
        <taxon>Mucoromycota</taxon>
        <taxon>Mortierellomycotina</taxon>
        <taxon>Mortierellomycetes</taxon>
        <taxon>Mortierellales</taxon>
        <taxon>Mortierellaceae</taxon>
        <taxon>Entomortierella</taxon>
    </lineage>
</organism>
<dbReference type="Proteomes" id="UP000827284">
    <property type="component" value="Unassembled WGS sequence"/>
</dbReference>
<evidence type="ECO:0000313" key="2">
    <source>
        <dbReference type="Proteomes" id="UP000827284"/>
    </source>
</evidence>
<evidence type="ECO:0000313" key="1">
    <source>
        <dbReference type="EMBL" id="GJJ74511.1"/>
    </source>
</evidence>
<dbReference type="SUPFAM" id="SSF52047">
    <property type="entry name" value="RNI-like"/>
    <property type="match status" value="1"/>
</dbReference>
<accession>A0A9P3HD10</accession>
<evidence type="ECO:0008006" key="3">
    <source>
        <dbReference type="Google" id="ProtNLM"/>
    </source>
</evidence>
<reference evidence="1" key="1">
    <citation type="submission" date="2021-11" db="EMBL/GenBank/DDBJ databases">
        <authorList>
            <person name="Herlambang A."/>
            <person name="Guo Y."/>
            <person name="Takashima Y."/>
            <person name="Nishizawa T."/>
        </authorList>
    </citation>
    <scope>NUCLEOTIDE SEQUENCE</scope>
    <source>
        <strain evidence="1">E1425</strain>
    </source>
</reference>
<keyword evidence="2" id="KW-1185">Reference proteome</keyword>
<gene>
    <name evidence="1" type="ORF">EMPS_06869</name>
</gene>
<comment type="caution">
    <text evidence="1">The sequence shown here is derived from an EMBL/GenBank/DDBJ whole genome shotgun (WGS) entry which is preliminary data.</text>
</comment>